<dbReference type="Proteomes" id="UP000399805">
    <property type="component" value="Unassembled WGS sequence"/>
</dbReference>
<dbReference type="RefSeq" id="WP_155543368.1">
    <property type="nucleotide sequence ID" value="NZ_CABVGP010000001.1"/>
</dbReference>
<dbReference type="InterPro" id="IPR056729">
    <property type="entry name" value="GMPPB_C"/>
</dbReference>
<name>A0A6I8LSC1_9PSEU</name>
<dbReference type="PANTHER" id="PTHR43584">
    <property type="entry name" value="NUCLEOTIDYL TRANSFERASE"/>
    <property type="match status" value="1"/>
</dbReference>
<reference evidence="4 5" key="1">
    <citation type="submission" date="2019-09" db="EMBL/GenBank/DDBJ databases">
        <authorList>
            <person name="Leyn A S."/>
        </authorList>
    </citation>
    <scope>NUCLEOTIDE SEQUENCE [LARGE SCALE GENOMIC DNA]</scope>
    <source>
        <strain evidence="4">AA231_1</strain>
    </source>
</reference>
<dbReference type="EMBL" id="CABVGP010000001">
    <property type="protein sequence ID" value="VVJ18346.1"/>
    <property type="molecule type" value="Genomic_DNA"/>
</dbReference>
<dbReference type="GO" id="GO:0016779">
    <property type="term" value="F:nucleotidyltransferase activity"/>
    <property type="evidence" value="ECO:0007669"/>
    <property type="project" value="UniProtKB-ARBA"/>
</dbReference>
<evidence type="ECO:0000259" key="3">
    <source>
        <dbReference type="Pfam" id="PF25087"/>
    </source>
</evidence>
<dbReference type="EC" id="2.3.1.157" evidence="4"/>
<protein>
    <submittedName>
        <fullName evidence="4">Glucosamine-1-phosphate N-acetyltransferase (EC)</fullName>
        <ecNumber evidence="4">2.3.1.157</ecNumber>
    </submittedName>
</protein>
<dbReference type="Gene3D" id="2.160.10.10">
    <property type="entry name" value="Hexapeptide repeat proteins"/>
    <property type="match status" value="1"/>
</dbReference>
<dbReference type="AlphaFoldDB" id="A0A6I8LSC1"/>
<evidence type="ECO:0000256" key="2">
    <source>
        <dbReference type="ARBA" id="ARBA00023315"/>
    </source>
</evidence>
<sequence length="231" mass="24455">MVQPSTFFALDHLTAGRLFGGIDRAWELLPRLPDVVASWLDGRQVIEGEVMAGAVIGPEPVFVAAGARIEPGAYLCGPAYVGPGAVIRHGAYVRQNCILLDGAVLGHASEMKNSVMLPGAKAPHFAYLGDSILGSRVNLGAGTKLSNLSITALRHQKTLTVQIDGVVYDTGLTKLGAILGDDVQTGCNVVLNPGTLLGRGARVYPNTSVRGYHGPGEILKLRQHVETAKWR</sequence>
<organism evidence="4 5">
    <name type="scientific">Amycolatopsis camponoti</name>
    <dbReference type="NCBI Taxonomy" id="2606593"/>
    <lineage>
        <taxon>Bacteria</taxon>
        <taxon>Bacillati</taxon>
        <taxon>Actinomycetota</taxon>
        <taxon>Actinomycetes</taxon>
        <taxon>Pseudonocardiales</taxon>
        <taxon>Pseudonocardiaceae</taxon>
        <taxon>Amycolatopsis</taxon>
    </lineage>
</organism>
<keyword evidence="1 4" id="KW-0808">Transferase</keyword>
<dbReference type="Pfam" id="PF25087">
    <property type="entry name" value="GMPPB_C"/>
    <property type="match status" value="1"/>
</dbReference>
<evidence type="ECO:0000256" key="1">
    <source>
        <dbReference type="ARBA" id="ARBA00022679"/>
    </source>
</evidence>
<dbReference type="PANTHER" id="PTHR43584:SF8">
    <property type="entry name" value="N-ACETYLMURAMATE ALPHA-1-PHOSPHATE URIDYLYLTRANSFERASE"/>
    <property type="match status" value="1"/>
</dbReference>
<keyword evidence="5" id="KW-1185">Reference proteome</keyword>
<accession>A0A6I8LSC1</accession>
<feature type="domain" description="Mannose-1-phosphate guanyltransferase C-terminal" evidence="3">
    <location>
        <begin position="76"/>
        <end position="196"/>
    </location>
</feature>
<proteinExistence type="predicted"/>
<dbReference type="SUPFAM" id="SSF51161">
    <property type="entry name" value="Trimeric LpxA-like enzymes"/>
    <property type="match status" value="1"/>
</dbReference>
<evidence type="ECO:0000313" key="5">
    <source>
        <dbReference type="Proteomes" id="UP000399805"/>
    </source>
</evidence>
<dbReference type="InterPro" id="IPR011004">
    <property type="entry name" value="Trimer_LpxA-like_sf"/>
</dbReference>
<gene>
    <name evidence="4" type="ORF">AA23TX_03367</name>
</gene>
<keyword evidence="2 4" id="KW-0012">Acyltransferase</keyword>
<dbReference type="GO" id="GO:0019134">
    <property type="term" value="F:glucosamine-1-phosphate N-acetyltransferase activity"/>
    <property type="evidence" value="ECO:0007669"/>
    <property type="project" value="UniProtKB-EC"/>
</dbReference>
<evidence type="ECO:0000313" key="4">
    <source>
        <dbReference type="EMBL" id="VVJ18346.1"/>
    </source>
</evidence>
<dbReference type="InterPro" id="IPR050065">
    <property type="entry name" value="GlmU-like"/>
</dbReference>